<dbReference type="PANTHER" id="PTHR43280">
    <property type="entry name" value="ARAC-FAMILY TRANSCRIPTIONAL REGULATOR"/>
    <property type="match status" value="1"/>
</dbReference>
<comment type="caution">
    <text evidence="6">The sequence shown here is derived from an EMBL/GenBank/DDBJ whole genome shotgun (WGS) entry which is preliminary data.</text>
</comment>
<feature type="domain" description="HTH araC/xylS-type" evidence="5">
    <location>
        <begin position="678"/>
        <end position="777"/>
    </location>
</feature>
<organism evidence="6 7">
    <name type="scientific">Paenibacillus chartarius</name>
    <dbReference type="NCBI Taxonomy" id="747481"/>
    <lineage>
        <taxon>Bacteria</taxon>
        <taxon>Bacillati</taxon>
        <taxon>Bacillota</taxon>
        <taxon>Bacilli</taxon>
        <taxon>Bacillales</taxon>
        <taxon>Paenibacillaceae</taxon>
        <taxon>Paenibacillus</taxon>
    </lineage>
</organism>
<keyword evidence="4" id="KW-0812">Transmembrane</keyword>
<proteinExistence type="predicted"/>
<keyword evidence="7" id="KW-1185">Reference proteome</keyword>
<dbReference type="Gene3D" id="1.10.10.60">
    <property type="entry name" value="Homeodomain-like"/>
    <property type="match status" value="2"/>
</dbReference>
<dbReference type="Pfam" id="PF12833">
    <property type="entry name" value="HTH_18"/>
    <property type="match status" value="1"/>
</dbReference>
<keyword evidence="4" id="KW-1133">Transmembrane helix</keyword>
<feature type="transmembrane region" description="Helical" evidence="4">
    <location>
        <begin position="293"/>
        <end position="313"/>
    </location>
</feature>
<dbReference type="InterPro" id="IPR041522">
    <property type="entry name" value="CdaR_GGDEF"/>
</dbReference>
<reference evidence="6 7" key="1">
    <citation type="submission" date="2024-09" db="EMBL/GenBank/DDBJ databases">
        <authorList>
            <person name="Sun Q."/>
            <person name="Mori K."/>
        </authorList>
    </citation>
    <scope>NUCLEOTIDE SEQUENCE [LARGE SCALE GENOMIC DNA]</scope>
    <source>
        <strain evidence="6 7">CCM 7759</strain>
    </source>
</reference>
<dbReference type="PROSITE" id="PS00041">
    <property type="entry name" value="HTH_ARAC_FAMILY_1"/>
    <property type="match status" value="1"/>
</dbReference>
<dbReference type="InterPro" id="IPR009057">
    <property type="entry name" value="Homeodomain-like_sf"/>
</dbReference>
<keyword evidence="2" id="KW-0238">DNA-binding</keyword>
<dbReference type="Pfam" id="PF17853">
    <property type="entry name" value="GGDEF_2"/>
    <property type="match status" value="1"/>
</dbReference>
<keyword evidence="1" id="KW-0805">Transcription regulation</keyword>
<evidence type="ECO:0000313" key="6">
    <source>
        <dbReference type="EMBL" id="MFC0215289.1"/>
    </source>
</evidence>
<evidence type="ECO:0000259" key="5">
    <source>
        <dbReference type="PROSITE" id="PS01124"/>
    </source>
</evidence>
<keyword evidence="3" id="KW-0804">Transcription</keyword>
<dbReference type="PANTHER" id="PTHR43280:SF2">
    <property type="entry name" value="HTH-TYPE TRANSCRIPTIONAL REGULATOR EXSA"/>
    <property type="match status" value="1"/>
</dbReference>
<evidence type="ECO:0000256" key="3">
    <source>
        <dbReference type="ARBA" id="ARBA00023163"/>
    </source>
</evidence>
<dbReference type="SUPFAM" id="SSF46689">
    <property type="entry name" value="Homeodomain-like"/>
    <property type="match status" value="1"/>
</dbReference>
<dbReference type="RefSeq" id="WP_377472731.1">
    <property type="nucleotide sequence ID" value="NZ_JBHLWN010000090.1"/>
</dbReference>
<dbReference type="EMBL" id="JBHLWN010000090">
    <property type="protein sequence ID" value="MFC0215289.1"/>
    <property type="molecule type" value="Genomic_DNA"/>
</dbReference>
<evidence type="ECO:0000256" key="4">
    <source>
        <dbReference type="SAM" id="Phobius"/>
    </source>
</evidence>
<dbReference type="InterPro" id="IPR018060">
    <property type="entry name" value="HTH_AraC"/>
</dbReference>
<evidence type="ECO:0000313" key="7">
    <source>
        <dbReference type="Proteomes" id="UP001589776"/>
    </source>
</evidence>
<keyword evidence="4" id="KW-0472">Membrane</keyword>
<evidence type="ECO:0000256" key="1">
    <source>
        <dbReference type="ARBA" id="ARBA00023015"/>
    </source>
</evidence>
<accession>A0ABV6DRM0</accession>
<dbReference type="Proteomes" id="UP001589776">
    <property type="component" value="Unassembled WGS sequence"/>
</dbReference>
<dbReference type="SMART" id="SM00342">
    <property type="entry name" value="HTH_ARAC"/>
    <property type="match status" value="1"/>
</dbReference>
<name>A0ABV6DRM0_9BACL</name>
<feature type="transmembrane region" description="Helical" evidence="4">
    <location>
        <begin position="6"/>
        <end position="23"/>
    </location>
</feature>
<evidence type="ECO:0000256" key="2">
    <source>
        <dbReference type="ARBA" id="ARBA00023125"/>
    </source>
</evidence>
<sequence>MTWFFSYLTVLLLPILISIVVYYESAKTLESEIHSASSSLLNQLKEIADNQFANMQRLSFEMTWNIKVQELMYSNKYQHYQNEYRYDLYQITQDLKMYRSTYSFIDNFYIYINSAQTVLLPGVISDAEQAYVREHQDADFTYERWRELMTRGQTPGFVPILHIGQDGEKRKAVAYLESYRSDQPEQPLGMNVVITDQARILRALGNVELFNKGQVLILNRNNEILVSNDASTPKLPSDFPYDKLTGNSGFFYLNVGGQRYEVFYLHSPQSECKYISMIPSRLFWEKAEKVRNFTYASFVVSLLGGGLLTFIFLRRNYGPIRRLLRTLDEKAGHSGGNKGGNEFHYIEETLGHTFMKMDEITSNFNRHRSVLRSHLIMRLLKGKTDPQIPLDDSLTAYSMKFISDEFAVMLFLAEETDLFYESYKGMSLQEKQRLLHFIIANVVEDLASRRHAGFVAEVDDAAACLINLASGSEDSWKDDLKDIAKEVQSFLHRAFKINLTVSISSIHSTIPGINQAYNEALDAMEYKLVIGRKEILTYDQISKDFDAGTHKGYYYPLSVEQQLINYVKVGDFEKAKSTVDHIMDQNLGKQIQPVQLARCLMFDLTGSLIKTINEIGDVQETFLAQNPKAIERLMASETIQDMRHHLTDILLKVCSYTSAKRLTNIQHSRQQAVQYLVEQVIVFIESHYQDVNLNISLIGEQMDMKPFYLSKLFKDQTGEGLLDYINKYRIGKAKSAMREQKLSVHEAAELTGFSEVTSFIRTFKKYEGITPGKFKEMEDQ</sequence>
<protein>
    <submittedName>
        <fullName evidence="6">Helix-turn-helix domain-containing protein</fullName>
    </submittedName>
</protein>
<dbReference type="InterPro" id="IPR018062">
    <property type="entry name" value="HTH_AraC-typ_CS"/>
</dbReference>
<gene>
    <name evidence="6" type="ORF">ACFFK0_23120</name>
</gene>
<dbReference type="PROSITE" id="PS01124">
    <property type="entry name" value="HTH_ARAC_FAMILY_2"/>
    <property type="match status" value="1"/>
</dbReference>